<reference evidence="2" key="1">
    <citation type="submission" date="2020-07" db="EMBL/GenBank/DDBJ databases">
        <authorList>
            <person name="Lin J."/>
        </authorList>
    </citation>
    <scope>NUCLEOTIDE SEQUENCE</scope>
</reference>
<dbReference type="AlphaFoldDB" id="A0A6V7QGT2"/>
<evidence type="ECO:0000313" key="2">
    <source>
        <dbReference type="EMBL" id="CAD1842369.1"/>
    </source>
</evidence>
<organism evidence="2">
    <name type="scientific">Ananas comosus var. bracteatus</name>
    <name type="common">red pineapple</name>
    <dbReference type="NCBI Taxonomy" id="296719"/>
    <lineage>
        <taxon>Eukaryota</taxon>
        <taxon>Viridiplantae</taxon>
        <taxon>Streptophyta</taxon>
        <taxon>Embryophyta</taxon>
        <taxon>Tracheophyta</taxon>
        <taxon>Spermatophyta</taxon>
        <taxon>Magnoliopsida</taxon>
        <taxon>Liliopsida</taxon>
        <taxon>Poales</taxon>
        <taxon>Bromeliaceae</taxon>
        <taxon>Bromelioideae</taxon>
        <taxon>Ananas</taxon>
    </lineage>
</organism>
<dbReference type="EMBL" id="LR862136">
    <property type="protein sequence ID" value="CAD1842369.1"/>
    <property type="molecule type" value="Genomic_DNA"/>
</dbReference>
<feature type="coiled-coil region" evidence="1">
    <location>
        <begin position="209"/>
        <end position="236"/>
    </location>
</feature>
<evidence type="ECO:0000256" key="1">
    <source>
        <dbReference type="SAM" id="Coils"/>
    </source>
</evidence>
<sequence length="253" mass="29258">MGEAAEIALYLKSKSFKENARWSLTRKQLRESKGIESPPPIKVVVEPANLKHNKFTSLRFVKKNSPAAILRPDVKIGYLRPVNEKKQPLQLNNKITKQWRVKNLTKSLNDKEKQIKNSKRLTIHTIRIINHIKENKEENNDDDNPTFREITTKAALLQKEKKVPEARGGVSSQRIGEHPNTDLPLNLFNIGENEKKPNFLPQDSKDFLIASMRWKLEEKDKDISNLNRKLDEVLEMVVSMQTHVEVQQCNPEL</sequence>
<accession>A0A6V7QGT2</accession>
<keyword evidence="1" id="KW-0175">Coiled coil</keyword>
<gene>
    <name evidence="2" type="ORF">CB5_LOCUS25580</name>
</gene>
<protein>
    <submittedName>
        <fullName evidence="2">Uncharacterized protein</fullName>
    </submittedName>
</protein>
<name>A0A6V7QGT2_ANACO</name>
<proteinExistence type="predicted"/>